<protein>
    <submittedName>
        <fullName evidence="2">Uncharacterized protein</fullName>
    </submittedName>
</protein>
<proteinExistence type="predicted"/>
<reference evidence="2 3" key="1">
    <citation type="submission" date="2016-10" db="EMBL/GenBank/DDBJ databases">
        <title>The Draft Genome Sequence of the Potato Rhizosphere Bacteria Ochrobactrum sp. IPA7.2.</title>
        <authorList>
            <person name="Gogoleva N.E."/>
            <person name="Khlopko Y.A."/>
            <person name="Burygin G.L."/>
            <person name="Plotnikov A.O."/>
        </authorList>
    </citation>
    <scope>NUCLEOTIDE SEQUENCE [LARGE SCALE GENOMIC DNA]</scope>
    <source>
        <strain evidence="2 3">IPA7.2</strain>
    </source>
</reference>
<accession>A0A1J6I1K2</accession>
<dbReference type="EMBL" id="MOEC01000025">
    <property type="protein sequence ID" value="OIS91646.1"/>
    <property type="molecule type" value="Genomic_DNA"/>
</dbReference>
<comment type="caution">
    <text evidence="2">The sequence shown here is derived from an EMBL/GenBank/DDBJ whole genome shotgun (WGS) entry which is preliminary data.</text>
</comment>
<evidence type="ECO:0000313" key="2">
    <source>
        <dbReference type="EMBL" id="OIS91646.1"/>
    </source>
</evidence>
<feature type="compositionally biased region" description="Basic and acidic residues" evidence="1">
    <location>
        <begin position="126"/>
        <end position="144"/>
    </location>
</feature>
<dbReference type="OrthoDB" id="8552614at2"/>
<keyword evidence="3" id="KW-1185">Reference proteome</keyword>
<sequence length="174" mass="18424">MAGEAVLGRALLGAGARAAARGPLAALGPLGWVAIGALTLYDGYQLYNAMSESAEAEPKPDKKPEECTEGCEKPLPDNPDDLLEDGWEETSHPKAKEAGRRTFRNPKTGEELVFDKGKPGQPGWEGQDHYHRPNPDSTSRHDEYLDLNGDPVRRGSGPSHIPPGSTLGSGGAGS</sequence>
<dbReference type="Proteomes" id="UP000182985">
    <property type="component" value="Unassembled WGS sequence"/>
</dbReference>
<feature type="compositionally biased region" description="Acidic residues" evidence="1">
    <location>
        <begin position="78"/>
        <end position="88"/>
    </location>
</feature>
<organism evidence="2 3">
    <name type="scientific">Brucella cytisi</name>
    <dbReference type="NCBI Taxonomy" id="407152"/>
    <lineage>
        <taxon>Bacteria</taxon>
        <taxon>Pseudomonadati</taxon>
        <taxon>Pseudomonadota</taxon>
        <taxon>Alphaproteobacteria</taxon>
        <taxon>Hyphomicrobiales</taxon>
        <taxon>Brucellaceae</taxon>
        <taxon>Brucella/Ochrobactrum group</taxon>
        <taxon>Brucella</taxon>
    </lineage>
</organism>
<dbReference type="AlphaFoldDB" id="A0A1J6I1K2"/>
<feature type="compositionally biased region" description="Basic and acidic residues" evidence="1">
    <location>
        <begin position="56"/>
        <end position="75"/>
    </location>
</feature>
<feature type="compositionally biased region" description="Basic and acidic residues" evidence="1">
    <location>
        <begin position="89"/>
        <end position="100"/>
    </location>
</feature>
<feature type="region of interest" description="Disordered" evidence="1">
    <location>
        <begin position="52"/>
        <end position="174"/>
    </location>
</feature>
<dbReference type="RefSeq" id="WP_071633303.1">
    <property type="nucleotide sequence ID" value="NZ_JBCAUP010000012.1"/>
</dbReference>
<feature type="compositionally biased region" description="Basic and acidic residues" evidence="1">
    <location>
        <begin position="107"/>
        <end position="118"/>
    </location>
</feature>
<evidence type="ECO:0000313" key="3">
    <source>
        <dbReference type="Proteomes" id="UP000182985"/>
    </source>
</evidence>
<gene>
    <name evidence="2" type="ORF">BLA27_20325</name>
</gene>
<evidence type="ECO:0000256" key="1">
    <source>
        <dbReference type="SAM" id="MobiDB-lite"/>
    </source>
</evidence>
<name>A0A1J6I1K2_9HYPH</name>